<evidence type="ECO:0000256" key="1">
    <source>
        <dbReference type="SAM" id="Phobius"/>
    </source>
</evidence>
<evidence type="ECO:0000313" key="2">
    <source>
        <dbReference type="EMBL" id="BAU22767.1"/>
    </source>
</evidence>
<feature type="transmembrane region" description="Helical" evidence="1">
    <location>
        <begin position="226"/>
        <end position="248"/>
    </location>
</feature>
<proteinExistence type="predicted"/>
<dbReference type="Proteomes" id="UP000068196">
    <property type="component" value="Chromosome"/>
</dbReference>
<organism evidence="2 3">
    <name type="scientific">Caldimicrobium thiodismutans</name>
    <dbReference type="NCBI Taxonomy" id="1653476"/>
    <lineage>
        <taxon>Bacteria</taxon>
        <taxon>Pseudomonadati</taxon>
        <taxon>Thermodesulfobacteriota</taxon>
        <taxon>Thermodesulfobacteria</taxon>
        <taxon>Thermodesulfobacteriales</taxon>
        <taxon>Thermodesulfobacteriaceae</taxon>
        <taxon>Caldimicrobium</taxon>
    </lineage>
</organism>
<reference evidence="3" key="2">
    <citation type="journal article" date="2016" name="Int. J. Syst. Evol. Microbiol.">
        <title>Caldimicrobium thiodismutans sp. nov., a sulfur-disproportionating bacterium isolated from a hot spring.</title>
        <authorList>
            <person name="Kojima H."/>
            <person name="Umezawa K."/>
            <person name="Fukui M."/>
        </authorList>
    </citation>
    <scope>NUCLEOTIDE SEQUENCE [LARGE SCALE GENOMIC DNA]</scope>
    <source>
        <strain evidence="3">TF1</strain>
    </source>
</reference>
<reference evidence="2 3" key="1">
    <citation type="journal article" date="2016" name="Int. J. Syst. Evol. Microbiol.">
        <title>Caldimicrobium thiodismutans sp. nov., a sulfur-disproportionating bacterium isolated from a hot spring, and emended description of the genus Caldimicrobium.</title>
        <authorList>
            <person name="Kojima H."/>
            <person name="Umezawa K."/>
            <person name="Fukui M."/>
        </authorList>
    </citation>
    <scope>NUCLEOTIDE SEQUENCE [LARGE SCALE GENOMIC DNA]</scope>
    <source>
        <strain evidence="2 3">TF1</strain>
    </source>
</reference>
<dbReference type="EMBL" id="AP014945">
    <property type="protein sequence ID" value="BAU22767.1"/>
    <property type="molecule type" value="Genomic_DNA"/>
</dbReference>
<evidence type="ECO:0000313" key="3">
    <source>
        <dbReference type="Proteomes" id="UP000068196"/>
    </source>
</evidence>
<keyword evidence="1" id="KW-0472">Membrane</keyword>
<dbReference type="Pfam" id="PF09608">
    <property type="entry name" value="Alph_Pro_TM"/>
    <property type="match status" value="1"/>
</dbReference>
<dbReference type="KEGG" id="cthi:THC_0369"/>
<keyword evidence="1" id="KW-0812">Transmembrane</keyword>
<keyword evidence="3" id="KW-1185">Reference proteome</keyword>
<evidence type="ECO:0008006" key="4">
    <source>
        <dbReference type="Google" id="ProtNLM"/>
    </source>
</evidence>
<dbReference type="STRING" id="1653476.THC_0369"/>
<dbReference type="RefSeq" id="WP_068512533.1">
    <property type="nucleotide sequence ID" value="NZ_AP014945.1"/>
</dbReference>
<gene>
    <name evidence="2" type="ORF">THC_0369</name>
</gene>
<dbReference type="OrthoDB" id="5452990at2"/>
<dbReference type="AlphaFoldDB" id="A0A0U5AWJ5"/>
<accession>A0A0U5AWJ5</accession>
<keyword evidence="1" id="KW-1133">Transmembrane helix</keyword>
<dbReference type="InterPro" id="IPR019088">
    <property type="entry name" value="CHP02186-rel_TM"/>
</dbReference>
<protein>
    <recommendedName>
        <fullName evidence="4">Transmembrane protein</fullName>
    </recommendedName>
</protein>
<sequence>MKIFIGFCFILLFLIHYPLLASDEITVKPKEIQVSFFYKGERLQISATPNSCQDDFIIKITSEQKEESTFKTIEKVGGLIWMKVNDIHYKNLPLFYYIYSNKPIESILPKKILENYDLGFAVLGEKAEIFPLKDPNQKIKFWQEYLKYQGKHRLYEEKVVQFTCNEDKAPKLEATLDWPYQAPPGEYQVELYEVKQGTIVKEIRESIKVSQVGLVKVLADFSKNQALIYGIFSVIIALVAGFLVGLIFKKGGH</sequence>
<name>A0A0U5AWJ5_9BACT</name>